<gene>
    <name evidence="2" type="ORF">V6N12_036391</name>
</gene>
<sequence>MQRRRRNRASGTCTGHRPPGSGSIYSAKSLAACGGEYSVKCTRASSQLNTKKEQDHQPLYSASSEYIETIHTNRFEEELEYVVLRTTNHDW</sequence>
<name>A0ABR2EQG7_9ROSI</name>
<organism evidence="2 3">
    <name type="scientific">Hibiscus sabdariffa</name>
    <name type="common">roselle</name>
    <dbReference type="NCBI Taxonomy" id="183260"/>
    <lineage>
        <taxon>Eukaryota</taxon>
        <taxon>Viridiplantae</taxon>
        <taxon>Streptophyta</taxon>
        <taxon>Embryophyta</taxon>
        <taxon>Tracheophyta</taxon>
        <taxon>Spermatophyta</taxon>
        <taxon>Magnoliopsida</taxon>
        <taxon>eudicotyledons</taxon>
        <taxon>Gunneridae</taxon>
        <taxon>Pentapetalae</taxon>
        <taxon>rosids</taxon>
        <taxon>malvids</taxon>
        <taxon>Malvales</taxon>
        <taxon>Malvaceae</taxon>
        <taxon>Malvoideae</taxon>
        <taxon>Hibiscus</taxon>
    </lineage>
</organism>
<evidence type="ECO:0000256" key="1">
    <source>
        <dbReference type="SAM" id="MobiDB-lite"/>
    </source>
</evidence>
<protein>
    <submittedName>
        <fullName evidence="2">Uncharacterized protein</fullName>
    </submittedName>
</protein>
<evidence type="ECO:0000313" key="2">
    <source>
        <dbReference type="EMBL" id="KAK8564263.1"/>
    </source>
</evidence>
<comment type="caution">
    <text evidence="2">The sequence shown here is derived from an EMBL/GenBank/DDBJ whole genome shotgun (WGS) entry which is preliminary data.</text>
</comment>
<feature type="region of interest" description="Disordered" evidence="1">
    <location>
        <begin position="1"/>
        <end position="22"/>
    </location>
</feature>
<accession>A0ABR2EQG7</accession>
<proteinExistence type="predicted"/>
<evidence type="ECO:0000313" key="3">
    <source>
        <dbReference type="Proteomes" id="UP001472677"/>
    </source>
</evidence>
<dbReference type="Proteomes" id="UP001472677">
    <property type="component" value="Unassembled WGS sequence"/>
</dbReference>
<dbReference type="EMBL" id="JBBPBM010000011">
    <property type="protein sequence ID" value="KAK8564263.1"/>
    <property type="molecule type" value="Genomic_DNA"/>
</dbReference>
<keyword evidence="3" id="KW-1185">Reference proteome</keyword>
<reference evidence="2 3" key="1">
    <citation type="journal article" date="2024" name="G3 (Bethesda)">
        <title>Genome assembly of Hibiscus sabdariffa L. provides insights into metabolisms of medicinal natural products.</title>
        <authorList>
            <person name="Kim T."/>
        </authorList>
    </citation>
    <scope>NUCLEOTIDE SEQUENCE [LARGE SCALE GENOMIC DNA]</scope>
    <source>
        <strain evidence="2">TK-2024</strain>
        <tissue evidence="2">Old leaves</tissue>
    </source>
</reference>